<name>A0AAD2HAR0_9AGAR</name>
<evidence type="ECO:0000313" key="1">
    <source>
        <dbReference type="EMBL" id="CAK5271309.1"/>
    </source>
</evidence>
<sequence>MMRRTIRRLSTVPLDGCMRIIRARPSRICRSYCRLSACRNVISQRPTDIGGICSTSLTPPQPTSLVPRHDCRRFCIHVQGTRALIRREKSSRMLSHSTPIPWVSSRLAVHREVLRITLDLSRSLRRIRNAALCSSLWLHCLPSSFSRSGRPCCVRRSLNRGQSDLQCYERYQSLRSRPRSPMGAHDRVTNIWTAIAQLIYQTRRNPIPERLFPTMLSADPDSHAAADVMCSYYQR</sequence>
<dbReference type="Proteomes" id="UP001295794">
    <property type="component" value="Unassembled WGS sequence"/>
</dbReference>
<protein>
    <submittedName>
        <fullName evidence="1">Uncharacterized protein</fullName>
    </submittedName>
</protein>
<dbReference type="AlphaFoldDB" id="A0AAD2HAR0"/>
<reference evidence="1" key="1">
    <citation type="submission" date="2023-11" db="EMBL/GenBank/DDBJ databases">
        <authorList>
            <person name="De Vega J J."/>
            <person name="De Vega J J."/>
        </authorList>
    </citation>
    <scope>NUCLEOTIDE SEQUENCE</scope>
</reference>
<proteinExistence type="predicted"/>
<gene>
    <name evidence="1" type="ORF">MYCIT1_LOCUS16270</name>
</gene>
<dbReference type="EMBL" id="CAVNYO010000169">
    <property type="protein sequence ID" value="CAK5271309.1"/>
    <property type="molecule type" value="Genomic_DNA"/>
</dbReference>
<evidence type="ECO:0000313" key="2">
    <source>
        <dbReference type="Proteomes" id="UP001295794"/>
    </source>
</evidence>
<comment type="caution">
    <text evidence="1">The sequence shown here is derived from an EMBL/GenBank/DDBJ whole genome shotgun (WGS) entry which is preliminary data.</text>
</comment>
<keyword evidence="2" id="KW-1185">Reference proteome</keyword>
<organism evidence="1 2">
    <name type="scientific">Mycena citricolor</name>
    <dbReference type="NCBI Taxonomy" id="2018698"/>
    <lineage>
        <taxon>Eukaryota</taxon>
        <taxon>Fungi</taxon>
        <taxon>Dikarya</taxon>
        <taxon>Basidiomycota</taxon>
        <taxon>Agaricomycotina</taxon>
        <taxon>Agaricomycetes</taxon>
        <taxon>Agaricomycetidae</taxon>
        <taxon>Agaricales</taxon>
        <taxon>Marasmiineae</taxon>
        <taxon>Mycenaceae</taxon>
        <taxon>Mycena</taxon>
    </lineage>
</organism>
<accession>A0AAD2HAR0</accession>